<dbReference type="PANTHER" id="PTHR37477:SF1">
    <property type="entry name" value="COBALT-PRECORRIN-5A HYDROLASE"/>
    <property type="match status" value="1"/>
</dbReference>
<dbReference type="InterPro" id="IPR036518">
    <property type="entry name" value="CobE/GbiG_C_sf"/>
</dbReference>
<dbReference type="PANTHER" id="PTHR37477">
    <property type="entry name" value="COBALT-PRECORRIN-5A HYDROLASE"/>
    <property type="match status" value="1"/>
</dbReference>
<dbReference type="InterPro" id="IPR002750">
    <property type="entry name" value="CobE/GbiG_C"/>
</dbReference>
<comment type="caution">
    <text evidence="2">The sequence shown here is derived from an EMBL/GenBank/DDBJ whole genome shotgun (WGS) entry which is preliminary data.</text>
</comment>
<feature type="domain" description="CobE/GbiG C-terminal" evidence="1">
    <location>
        <begin position="2"/>
        <end position="122"/>
    </location>
</feature>
<dbReference type="Proteomes" id="UP001320898">
    <property type="component" value="Unassembled WGS sequence"/>
</dbReference>
<evidence type="ECO:0000313" key="3">
    <source>
        <dbReference type="Proteomes" id="UP001320898"/>
    </source>
</evidence>
<dbReference type="SUPFAM" id="SSF159664">
    <property type="entry name" value="CobE/GbiG C-terminal domain-like"/>
    <property type="match status" value="1"/>
</dbReference>
<dbReference type="AlphaFoldDB" id="A0AAW5QV00"/>
<dbReference type="EMBL" id="JALIDZ010000003">
    <property type="protein sequence ID" value="MCT8971891.1"/>
    <property type="molecule type" value="Genomic_DNA"/>
</dbReference>
<gene>
    <name evidence="2" type="ORF">MUB46_08510</name>
</gene>
<sequence>MIVAGIGCRKGCGADEIVALIEDAVKQAGIANCKFTALAAPRFKDDEPGPREAAERMNLPLLLIDEKAMKAVEPRCPTRSETALKATGFASVAEAAALAAAGTDGRLVLPRISSAMATCALAERGPR</sequence>
<evidence type="ECO:0000259" key="1">
    <source>
        <dbReference type="Pfam" id="PF01890"/>
    </source>
</evidence>
<proteinExistence type="predicted"/>
<name>A0AAW5QV00_9HYPH</name>
<keyword evidence="3" id="KW-1185">Reference proteome</keyword>
<reference evidence="2 3" key="1">
    <citation type="submission" date="2022-04" db="EMBL/GenBank/DDBJ databases">
        <authorList>
            <person name="Ye Y.-Q."/>
            <person name="Du Z.-J."/>
        </authorList>
    </citation>
    <scope>NUCLEOTIDE SEQUENCE [LARGE SCALE GENOMIC DNA]</scope>
    <source>
        <strain evidence="2 3">A6E488</strain>
    </source>
</reference>
<organism evidence="2 3">
    <name type="scientific">Microbaculum marinisediminis</name>
    <dbReference type="NCBI Taxonomy" id="2931392"/>
    <lineage>
        <taxon>Bacteria</taxon>
        <taxon>Pseudomonadati</taxon>
        <taxon>Pseudomonadota</taxon>
        <taxon>Alphaproteobacteria</taxon>
        <taxon>Hyphomicrobiales</taxon>
        <taxon>Tepidamorphaceae</taxon>
        <taxon>Microbaculum</taxon>
    </lineage>
</organism>
<accession>A0AAW5QV00</accession>
<dbReference type="RefSeq" id="WP_261615457.1">
    <property type="nucleotide sequence ID" value="NZ_JALIDZ010000003.1"/>
</dbReference>
<dbReference type="GO" id="GO:0009236">
    <property type="term" value="P:cobalamin biosynthetic process"/>
    <property type="evidence" value="ECO:0007669"/>
    <property type="project" value="InterPro"/>
</dbReference>
<dbReference type="Gene3D" id="3.30.420.180">
    <property type="entry name" value="CobE/GbiG C-terminal domain"/>
    <property type="match status" value="1"/>
</dbReference>
<dbReference type="Pfam" id="PF01890">
    <property type="entry name" value="CbiG_C"/>
    <property type="match status" value="1"/>
</dbReference>
<protein>
    <submittedName>
        <fullName evidence="2">Cobalamin biosynthesis protein</fullName>
    </submittedName>
</protein>
<evidence type="ECO:0000313" key="2">
    <source>
        <dbReference type="EMBL" id="MCT8971891.1"/>
    </source>
</evidence>
<dbReference type="InterPro" id="IPR052553">
    <property type="entry name" value="CbiG_hydrolase"/>
</dbReference>